<comment type="caution">
    <text evidence="1">The sequence shown here is derived from an EMBL/GenBank/DDBJ whole genome shotgun (WGS) entry which is preliminary data.</text>
</comment>
<evidence type="ECO:0000313" key="2">
    <source>
        <dbReference type="Proteomes" id="UP000029867"/>
    </source>
</evidence>
<gene>
    <name evidence="1" type="ORF">JL09_g6493</name>
</gene>
<organism evidence="1 2">
    <name type="scientific">Pichia kudriavzevii</name>
    <name type="common">Yeast</name>
    <name type="synonym">Issatchenkia orientalis</name>
    <dbReference type="NCBI Taxonomy" id="4909"/>
    <lineage>
        <taxon>Eukaryota</taxon>
        <taxon>Fungi</taxon>
        <taxon>Dikarya</taxon>
        <taxon>Ascomycota</taxon>
        <taxon>Saccharomycotina</taxon>
        <taxon>Pichiomycetes</taxon>
        <taxon>Pichiales</taxon>
        <taxon>Pichiaceae</taxon>
        <taxon>Pichia</taxon>
    </lineage>
</organism>
<reference evidence="2" key="1">
    <citation type="journal article" date="2014" name="Microb. Cell Fact.">
        <title>Exploiting Issatchenkia orientalis SD108 for succinic acid production.</title>
        <authorList>
            <person name="Xiao H."/>
            <person name="Shao Z."/>
            <person name="Jiang Y."/>
            <person name="Dole S."/>
            <person name="Zhao H."/>
        </authorList>
    </citation>
    <scope>NUCLEOTIDE SEQUENCE [LARGE SCALE GENOMIC DNA]</scope>
    <source>
        <strain evidence="2">SD108</strain>
    </source>
</reference>
<sequence>MDIDTAIGIVITAACVVLDKDLLVSFF</sequence>
<evidence type="ECO:0000313" key="1">
    <source>
        <dbReference type="EMBL" id="KGK34360.1"/>
    </source>
</evidence>
<protein>
    <submittedName>
        <fullName evidence="1">Uncharacterized protein</fullName>
    </submittedName>
</protein>
<proteinExistence type="predicted"/>
<name>A0A099NPD2_PICKU</name>
<dbReference type="EMBL" id="JQFK01001729">
    <property type="protein sequence ID" value="KGK34360.1"/>
    <property type="molecule type" value="Genomic_DNA"/>
</dbReference>
<dbReference type="Proteomes" id="UP000029867">
    <property type="component" value="Unassembled WGS sequence"/>
</dbReference>
<accession>A0A099NPD2</accession>
<dbReference type="HOGENOM" id="CLU_3415229_0_0_1"/>
<dbReference type="AlphaFoldDB" id="A0A099NPD2"/>